<dbReference type="InterPro" id="IPR000873">
    <property type="entry name" value="AMP-dep_synth/lig_dom"/>
</dbReference>
<dbReference type="InterPro" id="IPR025110">
    <property type="entry name" value="AMP-bd_C"/>
</dbReference>
<dbReference type="FunFam" id="3.30.300.30:FF:000007">
    <property type="entry name" value="4-coumarate--CoA ligase 2"/>
    <property type="match status" value="1"/>
</dbReference>
<dbReference type="Proteomes" id="UP000325433">
    <property type="component" value="Unassembled WGS sequence"/>
</dbReference>
<reference evidence="5" key="1">
    <citation type="submission" date="2019-04" db="EMBL/GenBank/DDBJ databases">
        <title>Friends and foes A comparative genomics studyof 23 Aspergillus species from section Flavi.</title>
        <authorList>
            <consortium name="DOE Joint Genome Institute"/>
            <person name="Kjaerbolling I."/>
            <person name="Vesth T."/>
            <person name="Frisvad J.C."/>
            <person name="Nybo J.L."/>
            <person name="Theobald S."/>
            <person name="Kildgaard S."/>
            <person name="Isbrandt T."/>
            <person name="Kuo A."/>
            <person name="Sato A."/>
            <person name="Lyhne E.K."/>
            <person name="Kogle M.E."/>
            <person name="Wiebenga A."/>
            <person name="Kun R.S."/>
            <person name="Lubbers R.J."/>
            <person name="Makela M.R."/>
            <person name="Barry K."/>
            <person name="Chovatia M."/>
            <person name="Clum A."/>
            <person name="Daum C."/>
            <person name="Haridas S."/>
            <person name="He G."/>
            <person name="LaButti K."/>
            <person name="Lipzen A."/>
            <person name="Mondo S."/>
            <person name="Riley R."/>
            <person name="Salamov A."/>
            <person name="Simmons B.A."/>
            <person name="Magnuson J.K."/>
            <person name="Henrissat B."/>
            <person name="Mortensen U.H."/>
            <person name="Larsen T.O."/>
            <person name="Devries R.P."/>
            <person name="Grigoriev I.V."/>
            <person name="Machida M."/>
            <person name="Baker S.E."/>
            <person name="Andersen M.R."/>
        </authorList>
    </citation>
    <scope>NUCLEOTIDE SEQUENCE [LARGE SCALE GENOMIC DNA]</scope>
    <source>
        <strain evidence="5">CBS 130015</strain>
    </source>
</reference>
<evidence type="ECO:0008006" key="6">
    <source>
        <dbReference type="Google" id="ProtNLM"/>
    </source>
</evidence>
<feature type="domain" description="AMP-dependent synthetase/ligase" evidence="2">
    <location>
        <begin position="42"/>
        <end position="204"/>
    </location>
</feature>
<evidence type="ECO:0000313" key="5">
    <source>
        <dbReference type="Proteomes" id="UP000325433"/>
    </source>
</evidence>
<accession>A0A5N6VZH7</accession>
<dbReference type="PANTHER" id="PTHR24096:SF424">
    <property type="entry name" value="ACETYL-COA SYNTHETASE-LIKE PROTEIN-RELATED"/>
    <property type="match status" value="1"/>
</dbReference>
<evidence type="ECO:0000256" key="1">
    <source>
        <dbReference type="ARBA" id="ARBA00006432"/>
    </source>
</evidence>
<protein>
    <recommendedName>
        <fullName evidence="6">Acetyl-CoA synthetase-like protein</fullName>
    </recommendedName>
</protein>
<dbReference type="EMBL" id="ML738328">
    <property type="protein sequence ID" value="KAE8313099.1"/>
    <property type="molecule type" value="Genomic_DNA"/>
</dbReference>
<evidence type="ECO:0000313" key="4">
    <source>
        <dbReference type="EMBL" id="KAE8313099.1"/>
    </source>
</evidence>
<evidence type="ECO:0000259" key="2">
    <source>
        <dbReference type="Pfam" id="PF00501"/>
    </source>
</evidence>
<gene>
    <name evidence="4" type="ORF">BDV41DRAFT_577054</name>
</gene>
<dbReference type="AlphaFoldDB" id="A0A5N6VZH7"/>
<organism evidence="4 5">
    <name type="scientific">Aspergillus transmontanensis</name>
    <dbReference type="NCBI Taxonomy" id="1034304"/>
    <lineage>
        <taxon>Eukaryota</taxon>
        <taxon>Fungi</taxon>
        <taxon>Dikarya</taxon>
        <taxon>Ascomycota</taxon>
        <taxon>Pezizomycotina</taxon>
        <taxon>Eurotiomycetes</taxon>
        <taxon>Eurotiomycetidae</taxon>
        <taxon>Eurotiales</taxon>
        <taxon>Aspergillaceae</taxon>
        <taxon>Aspergillus</taxon>
        <taxon>Aspergillus subgen. Circumdati</taxon>
    </lineage>
</organism>
<dbReference type="Gene3D" id="2.30.38.10">
    <property type="entry name" value="Luciferase, Domain 3"/>
    <property type="match status" value="1"/>
</dbReference>
<evidence type="ECO:0000259" key="3">
    <source>
        <dbReference type="Pfam" id="PF13193"/>
    </source>
</evidence>
<dbReference type="GO" id="GO:0016405">
    <property type="term" value="F:CoA-ligase activity"/>
    <property type="evidence" value="ECO:0007669"/>
    <property type="project" value="TreeGrafter"/>
</dbReference>
<feature type="domain" description="AMP-dependent synthetase/ligase" evidence="2">
    <location>
        <begin position="224"/>
        <end position="438"/>
    </location>
</feature>
<sequence>MPQRSRWNVFVPEVDIPTYLFGDPTTPLGDALDFADAEDPETLSMTWTELRVWSQRLAAGLQAAGLEEGDRVLLLSGNNVMFPVINLGVIMASGIYQSANPHSNARELAYQFKLTTPHFILASEETLVCALEAAEMVGIRRERVYMFNHAPLAKDGSGNDDFKTGVKHWKNLLASTEIGRSFYWKRLTPSESKSTTVYMIMTSGLVILSLPMISSHPNLAIGSTTGLPKAAEVSHYGILANCVQTDFVMSLDPNLRTKELAAKNSRWLCTIPLYHGLALCYFCTISIARQVPSYIMRQYEIHRMLESIEKYRITELHLVPPIIVAMTKDPAVKSGKYDLSSVTKTFSCAAPLGPEPTFQYESLWPEGQVNIKQGLASTESCFNTIGWDPTLTAVAGSVGEPMPNCEIRLMDDDDENEVEPGQSGEIWFRGPNIMKGYWRNNKATHETITSDGWLRTGDVARQDENGWYYVEMIKVKGVQVWPAELEALLLDHPAVRDAAVIGVRKDHEEHPRAYIVAAPETSVTSDDILQFVNNRVSTIKRLTGGVVFTNKIPRSPSGKILRRIIRDTIKNESKL</sequence>
<dbReference type="Gene3D" id="3.30.300.30">
    <property type="match status" value="1"/>
</dbReference>
<dbReference type="PANTHER" id="PTHR24096">
    <property type="entry name" value="LONG-CHAIN-FATTY-ACID--COA LIGASE"/>
    <property type="match status" value="1"/>
</dbReference>
<proteinExistence type="inferred from homology"/>
<keyword evidence="5" id="KW-1185">Reference proteome</keyword>
<dbReference type="Pfam" id="PF13193">
    <property type="entry name" value="AMP-binding_C"/>
    <property type="match status" value="1"/>
</dbReference>
<dbReference type="InterPro" id="IPR045851">
    <property type="entry name" value="AMP-bd_C_sf"/>
</dbReference>
<dbReference type="Gene3D" id="3.40.50.980">
    <property type="match status" value="2"/>
</dbReference>
<dbReference type="SUPFAM" id="SSF56801">
    <property type="entry name" value="Acetyl-CoA synthetase-like"/>
    <property type="match status" value="1"/>
</dbReference>
<feature type="domain" description="AMP-binding enzyme C-terminal" evidence="3">
    <location>
        <begin position="484"/>
        <end position="559"/>
    </location>
</feature>
<comment type="similarity">
    <text evidence="1">Belongs to the ATP-dependent AMP-binding enzyme family.</text>
</comment>
<dbReference type="Pfam" id="PF00501">
    <property type="entry name" value="AMP-binding"/>
    <property type="match status" value="2"/>
</dbReference>
<name>A0A5N6VZH7_9EURO</name>